<evidence type="ECO:0000256" key="5">
    <source>
        <dbReference type="SAM" id="Phobius"/>
    </source>
</evidence>
<dbReference type="Proteomes" id="UP000216101">
    <property type="component" value="Unassembled WGS sequence"/>
</dbReference>
<keyword evidence="4 5" id="KW-0472">Membrane</keyword>
<evidence type="ECO:0000256" key="2">
    <source>
        <dbReference type="ARBA" id="ARBA00022692"/>
    </source>
</evidence>
<dbReference type="Pfam" id="PF06271">
    <property type="entry name" value="RDD"/>
    <property type="match status" value="1"/>
</dbReference>
<keyword evidence="3 5" id="KW-1133">Transmembrane helix</keyword>
<accession>A0A266Q9P6</accession>
<organism evidence="7 8">
    <name type="scientific">Cellvibrio mixtus</name>
    <dbReference type="NCBI Taxonomy" id="39650"/>
    <lineage>
        <taxon>Bacteria</taxon>
        <taxon>Pseudomonadati</taxon>
        <taxon>Pseudomonadota</taxon>
        <taxon>Gammaproteobacteria</taxon>
        <taxon>Cellvibrionales</taxon>
        <taxon>Cellvibrionaceae</taxon>
        <taxon>Cellvibrio</taxon>
    </lineage>
</organism>
<dbReference type="PANTHER" id="PTHR38480:SF1">
    <property type="entry name" value="SLR0254 PROTEIN"/>
    <property type="match status" value="1"/>
</dbReference>
<sequence>MESSPYHVSYTPAHVLLDTRHAIETPEGALLPLTPAGFMVRCMAQLIDIIIRAVITLAVFILLSLLGKMGTGIALILAFLLEWFYPVFFEVTRNGRTPGKKWLGIRVVNDDGTPISFGPSLLRNLLRVVDFLPMLYLTGIITSLCNRQFKRLGDLAAGSMVVYDAPATQHADFVVRGQRPVPADFSTDEQRALLAFAERSNYLSAERQAELAALLVPVIGAQDPVTRIKQMANTMVGKH</sequence>
<feature type="transmembrane region" description="Helical" evidence="5">
    <location>
        <begin position="73"/>
        <end position="91"/>
    </location>
</feature>
<evidence type="ECO:0000313" key="8">
    <source>
        <dbReference type="Proteomes" id="UP000216101"/>
    </source>
</evidence>
<keyword evidence="2 5" id="KW-0812">Transmembrane</keyword>
<gene>
    <name evidence="7" type="ORF">CBP51_06090</name>
</gene>
<proteinExistence type="predicted"/>
<dbReference type="RefSeq" id="WP_094984219.1">
    <property type="nucleotide sequence ID" value="NZ_NHNI01000001.1"/>
</dbReference>
<keyword evidence="8" id="KW-1185">Reference proteome</keyword>
<name>A0A266Q9P6_9GAMM</name>
<evidence type="ECO:0000256" key="1">
    <source>
        <dbReference type="ARBA" id="ARBA00004141"/>
    </source>
</evidence>
<protein>
    <submittedName>
        <fullName evidence="7">RDD family protein</fullName>
    </submittedName>
</protein>
<dbReference type="AlphaFoldDB" id="A0A266Q9P6"/>
<dbReference type="STRING" id="1209072.GCA_000766945_01335"/>
<comment type="subcellular location">
    <subcellularLocation>
        <location evidence="1">Membrane</location>
        <topology evidence="1">Multi-pass membrane protein</topology>
    </subcellularLocation>
</comment>
<feature type="domain" description="RDD" evidence="6">
    <location>
        <begin position="36"/>
        <end position="158"/>
    </location>
</feature>
<evidence type="ECO:0000259" key="6">
    <source>
        <dbReference type="Pfam" id="PF06271"/>
    </source>
</evidence>
<dbReference type="PANTHER" id="PTHR38480">
    <property type="entry name" value="SLR0254 PROTEIN"/>
    <property type="match status" value="1"/>
</dbReference>
<dbReference type="EMBL" id="NHNI01000001">
    <property type="protein sequence ID" value="OZY86588.1"/>
    <property type="molecule type" value="Genomic_DNA"/>
</dbReference>
<evidence type="ECO:0000313" key="7">
    <source>
        <dbReference type="EMBL" id="OZY86588.1"/>
    </source>
</evidence>
<reference evidence="8" key="1">
    <citation type="submission" date="2017-05" db="EMBL/GenBank/DDBJ databases">
        <authorList>
            <person name="Barney B.M."/>
        </authorList>
    </citation>
    <scope>NUCLEOTIDE SEQUENCE [LARGE SCALE GENOMIC DNA]</scope>
    <source>
        <strain evidence="8">PSBB022</strain>
    </source>
</reference>
<dbReference type="InterPro" id="IPR010432">
    <property type="entry name" value="RDD"/>
</dbReference>
<evidence type="ECO:0000256" key="4">
    <source>
        <dbReference type="ARBA" id="ARBA00023136"/>
    </source>
</evidence>
<evidence type="ECO:0000256" key="3">
    <source>
        <dbReference type="ARBA" id="ARBA00022989"/>
    </source>
</evidence>
<feature type="transmembrane region" description="Helical" evidence="5">
    <location>
        <begin position="49"/>
        <end position="67"/>
    </location>
</feature>
<dbReference type="GO" id="GO:0016020">
    <property type="term" value="C:membrane"/>
    <property type="evidence" value="ECO:0007669"/>
    <property type="project" value="UniProtKB-SubCell"/>
</dbReference>
<comment type="caution">
    <text evidence="7">The sequence shown here is derived from an EMBL/GenBank/DDBJ whole genome shotgun (WGS) entry which is preliminary data.</text>
</comment>